<dbReference type="PANTHER" id="PTHR47926:SF533">
    <property type="entry name" value="DYW DOMAIN-CONTAINING PROTEIN"/>
    <property type="match status" value="1"/>
</dbReference>
<dbReference type="Pfam" id="PF01535">
    <property type="entry name" value="PPR"/>
    <property type="match status" value="1"/>
</dbReference>
<dbReference type="GO" id="GO:0003723">
    <property type="term" value="F:RNA binding"/>
    <property type="evidence" value="ECO:0007669"/>
    <property type="project" value="InterPro"/>
</dbReference>
<organism evidence="1 2">
    <name type="scientific">Rotaria magnacalcarata</name>
    <dbReference type="NCBI Taxonomy" id="392030"/>
    <lineage>
        <taxon>Eukaryota</taxon>
        <taxon>Metazoa</taxon>
        <taxon>Spiralia</taxon>
        <taxon>Gnathifera</taxon>
        <taxon>Rotifera</taxon>
        <taxon>Eurotatoria</taxon>
        <taxon>Bdelloidea</taxon>
        <taxon>Philodinida</taxon>
        <taxon>Philodinidae</taxon>
        <taxon>Rotaria</taxon>
    </lineage>
</organism>
<dbReference type="EMBL" id="CAJOBI010142374">
    <property type="protein sequence ID" value="CAF4773704.1"/>
    <property type="molecule type" value="Genomic_DNA"/>
</dbReference>
<dbReference type="InterPro" id="IPR046960">
    <property type="entry name" value="PPR_At4g14850-like_plant"/>
</dbReference>
<feature type="non-terminal residue" evidence="1">
    <location>
        <position position="1"/>
    </location>
</feature>
<comment type="caution">
    <text evidence="1">The sequence shown here is derived from an EMBL/GenBank/DDBJ whole genome shotgun (WGS) entry which is preliminary data.</text>
</comment>
<proteinExistence type="predicted"/>
<reference evidence="1" key="1">
    <citation type="submission" date="2021-02" db="EMBL/GenBank/DDBJ databases">
        <authorList>
            <person name="Nowell W R."/>
        </authorList>
    </citation>
    <scope>NUCLEOTIDE SEQUENCE</scope>
</reference>
<dbReference type="InterPro" id="IPR011990">
    <property type="entry name" value="TPR-like_helical_dom_sf"/>
</dbReference>
<accession>A0A8S3AXT4</accession>
<dbReference type="Gene3D" id="1.25.40.10">
    <property type="entry name" value="Tetratricopeptide repeat domain"/>
    <property type="match status" value="1"/>
</dbReference>
<dbReference type="NCBIfam" id="TIGR00756">
    <property type="entry name" value="PPR"/>
    <property type="match status" value="1"/>
</dbReference>
<dbReference type="Proteomes" id="UP000676336">
    <property type="component" value="Unassembled WGS sequence"/>
</dbReference>
<gene>
    <name evidence="1" type="ORF">SMN809_LOCUS46042</name>
</gene>
<sequence>MIDRLYEGSSINLTNELKSLNDKKQFKKTLAILDQHDKNNITTPSNFLITQGLQACAQMGDLQRGKIIHNRIAHRVKDDIYLSTTLVQMYMECNDSASGQSLFDSTKNKTPSMYGSMMKGYIKNKRAKKAVDVFNQIRNPNDIHMIMLLKACAQLKT</sequence>
<dbReference type="PANTHER" id="PTHR47926">
    <property type="entry name" value="PENTATRICOPEPTIDE REPEAT-CONTAINING PROTEIN"/>
    <property type="match status" value="1"/>
</dbReference>
<name>A0A8S3AXT4_9BILA</name>
<evidence type="ECO:0000313" key="2">
    <source>
        <dbReference type="Proteomes" id="UP000676336"/>
    </source>
</evidence>
<dbReference type="InterPro" id="IPR002885">
    <property type="entry name" value="PPR_rpt"/>
</dbReference>
<protein>
    <recommendedName>
        <fullName evidence="3">Pentatricopeptide repeat-containing protein</fullName>
    </recommendedName>
</protein>
<dbReference type="AlphaFoldDB" id="A0A8S3AXT4"/>
<dbReference type="GO" id="GO:0009451">
    <property type="term" value="P:RNA modification"/>
    <property type="evidence" value="ECO:0007669"/>
    <property type="project" value="InterPro"/>
</dbReference>
<evidence type="ECO:0008006" key="3">
    <source>
        <dbReference type="Google" id="ProtNLM"/>
    </source>
</evidence>
<evidence type="ECO:0000313" key="1">
    <source>
        <dbReference type="EMBL" id="CAF4773704.1"/>
    </source>
</evidence>